<protein>
    <submittedName>
        <fullName evidence="1">Uncharacterized protein</fullName>
    </submittedName>
</protein>
<sequence>MEKEKLKKHEDPKKKRALCKPLVTGIQDGTKAICFF</sequence>
<dbReference type="KEGG" id="min:Minf_0114"/>
<name>B3DX34_METI4</name>
<evidence type="ECO:0000313" key="1">
    <source>
        <dbReference type="EMBL" id="ACD82174.1"/>
    </source>
</evidence>
<reference evidence="1 2" key="1">
    <citation type="journal article" date="2008" name="Biol. Direct">
        <title>Complete genome sequence of the extremely acidophilic methanotroph isolate V4, Methylacidiphilum infernorum, a representative of the bacterial phylum Verrucomicrobia.</title>
        <authorList>
            <person name="Hou S."/>
            <person name="Makarova K.S."/>
            <person name="Saw J.H."/>
            <person name="Senin P."/>
            <person name="Ly B.V."/>
            <person name="Zhou Z."/>
            <person name="Ren Y."/>
            <person name="Wang J."/>
            <person name="Galperin M.Y."/>
            <person name="Omelchenko M.V."/>
            <person name="Wolf Y.I."/>
            <person name="Yutin N."/>
            <person name="Koonin E.V."/>
            <person name="Stott M.B."/>
            <person name="Mountain B.W."/>
            <person name="Crowe M.A."/>
            <person name="Smirnova A.V."/>
            <person name="Dunfield P.F."/>
            <person name="Feng L."/>
            <person name="Wang L."/>
            <person name="Alam M."/>
        </authorList>
    </citation>
    <scope>NUCLEOTIDE SEQUENCE [LARGE SCALE GENOMIC DNA]</scope>
    <source>
        <strain evidence="2">Isolate V4</strain>
    </source>
</reference>
<dbReference type="HOGENOM" id="CLU_3357048_0_0_0"/>
<dbReference type="Proteomes" id="UP000009149">
    <property type="component" value="Chromosome"/>
</dbReference>
<gene>
    <name evidence="1" type="ordered locus">Minf_0114</name>
</gene>
<dbReference type="EMBL" id="CP000975">
    <property type="protein sequence ID" value="ACD82174.1"/>
    <property type="molecule type" value="Genomic_DNA"/>
</dbReference>
<organism evidence="1 2">
    <name type="scientific">Methylacidiphilum infernorum (isolate V4)</name>
    <name type="common">Methylokorus infernorum (strain V4)</name>
    <dbReference type="NCBI Taxonomy" id="481448"/>
    <lineage>
        <taxon>Bacteria</taxon>
        <taxon>Pseudomonadati</taxon>
        <taxon>Verrucomicrobiota</taxon>
        <taxon>Methylacidiphilae</taxon>
        <taxon>Methylacidiphilales</taxon>
        <taxon>Methylacidiphilaceae</taxon>
        <taxon>Methylacidiphilum (ex Ratnadevi et al. 2023)</taxon>
    </lineage>
</organism>
<accession>B3DX34</accession>
<evidence type="ECO:0000313" key="2">
    <source>
        <dbReference type="Proteomes" id="UP000009149"/>
    </source>
</evidence>
<proteinExistence type="predicted"/>
<dbReference type="AlphaFoldDB" id="B3DX34"/>